<reference evidence="3" key="1">
    <citation type="submission" date="2020-05" db="EMBL/GenBank/DDBJ databases">
        <authorList>
            <person name="Chiriac C."/>
            <person name="Salcher M."/>
            <person name="Ghai R."/>
            <person name="Kavagutti S V."/>
        </authorList>
    </citation>
    <scope>NUCLEOTIDE SEQUENCE</scope>
</reference>
<gene>
    <name evidence="3" type="ORF">UFOVP1226_19</name>
    <name evidence="2" type="ORF">UFOVP278_23</name>
</gene>
<dbReference type="EMBL" id="LR796291">
    <property type="protein sequence ID" value="CAB4134880.1"/>
    <property type="molecule type" value="Genomic_DNA"/>
</dbReference>
<keyword evidence="1" id="KW-1133">Transmembrane helix</keyword>
<keyword evidence="1" id="KW-0472">Membrane</keyword>
<dbReference type="EMBL" id="LR797174">
    <property type="protein sequence ID" value="CAB4191164.1"/>
    <property type="molecule type" value="Genomic_DNA"/>
</dbReference>
<name>A0A6J5RHH0_9CAUD</name>
<organism evidence="3">
    <name type="scientific">uncultured Caudovirales phage</name>
    <dbReference type="NCBI Taxonomy" id="2100421"/>
    <lineage>
        <taxon>Viruses</taxon>
        <taxon>Duplodnaviria</taxon>
        <taxon>Heunggongvirae</taxon>
        <taxon>Uroviricota</taxon>
        <taxon>Caudoviricetes</taxon>
        <taxon>Peduoviridae</taxon>
        <taxon>Maltschvirus</taxon>
        <taxon>Maltschvirus maltsch</taxon>
    </lineage>
</organism>
<evidence type="ECO:0000313" key="2">
    <source>
        <dbReference type="EMBL" id="CAB4134880.1"/>
    </source>
</evidence>
<sequence>MKTAISIIQRIISTFVVNAMAIIGGASIIGGIPVAKSALLAGISACVTVIERLARASVDGNLTAAEINAAFTGVIPEEKQ</sequence>
<feature type="transmembrane region" description="Helical" evidence="1">
    <location>
        <begin position="12"/>
        <end position="32"/>
    </location>
</feature>
<accession>A0A6J5RHH0</accession>
<proteinExistence type="predicted"/>
<evidence type="ECO:0000256" key="1">
    <source>
        <dbReference type="SAM" id="Phobius"/>
    </source>
</evidence>
<evidence type="ECO:0000313" key="3">
    <source>
        <dbReference type="EMBL" id="CAB4191164.1"/>
    </source>
</evidence>
<protein>
    <submittedName>
        <fullName evidence="3">Uncharacterized protein</fullName>
    </submittedName>
</protein>
<keyword evidence="1" id="KW-0812">Transmembrane</keyword>